<accession>D6U7X9</accession>
<dbReference type="eggNOG" id="COG3316">
    <property type="taxonomic scope" value="Bacteria"/>
</dbReference>
<dbReference type="EMBL" id="ADVG01000005">
    <property type="protein sequence ID" value="EFH79990.1"/>
    <property type="molecule type" value="Genomic_DNA"/>
</dbReference>
<dbReference type="STRING" id="485913.Krac_0525"/>
<keyword evidence="2" id="KW-1185">Reference proteome</keyword>
<name>D6U7X9_KTERA</name>
<sequence length="161" mass="18671">MGATRRMIPIAPAESGCVAKRKLIWQSGPKRRPKRTSHGRTTSLQMAPLRNIDHSVVRALVFKVRFQLPRSGRDDARAGLLVDHSTIYRWVQRYAPELEKRCRPHLKTTNDSWWVDETYVKVRLFGACDDSISRMARLKADDLEDDWPTWRRKTKGKVACL</sequence>
<evidence type="ECO:0000313" key="1">
    <source>
        <dbReference type="EMBL" id="EFH79990.1"/>
    </source>
</evidence>
<comment type="caution">
    <text evidence="1">The sequence shown here is derived from an EMBL/GenBank/DDBJ whole genome shotgun (WGS) entry which is preliminary data.</text>
</comment>
<dbReference type="InParanoid" id="D6U7X9"/>
<gene>
    <name evidence="1" type="ORF">Krac_0525</name>
</gene>
<organism evidence="1 2">
    <name type="scientific">Ktedonobacter racemifer DSM 44963</name>
    <dbReference type="NCBI Taxonomy" id="485913"/>
    <lineage>
        <taxon>Bacteria</taxon>
        <taxon>Bacillati</taxon>
        <taxon>Chloroflexota</taxon>
        <taxon>Ktedonobacteria</taxon>
        <taxon>Ktedonobacterales</taxon>
        <taxon>Ktedonobacteraceae</taxon>
        <taxon>Ktedonobacter</taxon>
    </lineage>
</organism>
<protein>
    <recommendedName>
        <fullName evidence="3">Transposase</fullName>
    </recommendedName>
</protein>
<dbReference type="AlphaFoldDB" id="D6U7X9"/>
<evidence type="ECO:0000313" key="2">
    <source>
        <dbReference type="Proteomes" id="UP000004508"/>
    </source>
</evidence>
<reference evidence="1 2" key="1">
    <citation type="journal article" date="2011" name="Stand. Genomic Sci.">
        <title>Non-contiguous finished genome sequence and contextual data of the filamentous soil bacterium Ktedonobacter racemifer type strain (SOSP1-21).</title>
        <authorList>
            <person name="Chang Y.J."/>
            <person name="Land M."/>
            <person name="Hauser L."/>
            <person name="Chertkov O."/>
            <person name="Del Rio T.G."/>
            <person name="Nolan M."/>
            <person name="Copeland A."/>
            <person name="Tice H."/>
            <person name="Cheng J.F."/>
            <person name="Lucas S."/>
            <person name="Han C."/>
            <person name="Goodwin L."/>
            <person name="Pitluck S."/>
            <person name="Ivanova N."/>
            <person name="Ovchinikova G."/>
            <person name="Pati A."/>
            <person name="Chen A."/>
            <person name="Palaniappan K."/>
            <person name="Mavromatis K."/>
            <person name="Liolios K."/>
            <person name="Brettin T."/>
            <person name="Fiebig A."/>
            <person name="Rohde M."/>
            <person name="Abt B."/>
            <person name="Goker M."/>
            <person name="Detter J.C."/>
            <person name="Woyke T."/>
            <person name="Bristow J."/>
            <person name="Eisen J.A."/>
            <person name="Markowitz V."/>
            <person name="Hugenholtz P."/>
            <person name="Kyrpides N.C."/>
            <person name="Klenk H.P."/>
            <person name="Lapidus A."/>
        </authorList>
    </citation>
    <scope>NUCLEOTIDE SEQUENCE [LARGE SCALE GENOMIC DNA]</scope>
    <source>
        <strain evidence="2">DSM 44963</strain>
    </source>
</reference>
<proteinExistence type="predicted"/>
<evidence type="ECO:0008006" key="3">
    <source>
        <dbReference type="Google" id="ProtNLM"/>
    </source>
</evidence>
<dbReference type="Proteomes" id="UP000004508">
    <property type="component" value="Unassembled WGS sequence"/>
</dbReference>